<organism evidence="2 3">
    <name type="scientific">Podarcis lilfordi</name>
    <name type="common">Lilford's wall lizard</name>
    <dbReference type="NCBI Taxonomy" id="74358"/>
    <lineage>
        <taxon>Eukaryota</taxon>
        <taxon>Metazoa</taxon>
        <taxon>Chordata</taxon>
        <taxon>Craniata</taxon>
        <taxon>Vertebrata</taxon>
        <taxon>Euteleostomi</taxon>
        <taxon>Lepidosauria</taxon>
        <taxon>Squamata</taxon>
        <taxon>Bifurcata</taxon>
        <taxon>Unidentata</taxon>
        <taxon>Episquamata</taxon>
        <taxon>Laterata</taxon>
        <taxon>Lacertibaenia</taxon>
        <taxon>Lacertidae</taxon>
        <taxon>Podarcis</taxon>
    </lineage>
</organism>
<accession>A0AA35NWU6</accession>
<dbReference type="AlphaFoldDB" id="A0AA35NWU6"/>
<feature type="non-terminal residue" evidence="2">
    <location>
        <position position="1"/>
    </location>
</feature>
<reference evidence="2" key="1">
    <citation type="submission" date="2022-12" db="EMBL/GenBank/DDBJ databases">
        <authorList>
            <person name="Alioto T."/>
            <person name="Alioto T."/>
            <person name="Gomez Garrido J."/>
        </authorList>
    </citation>
    <scope>NUCLEOTIDE SEQUENCE</scope>
</reference>
<evidence type="ECO:0000313" key="2">
    <source>
        <dbReference type="EMBL" id="CAI5767186.1"/>
    </source>
</evidence>
<evidence type="ECO:0000313" key="3">
    <source>
        <dbReference type="Proteomes" id="UP001178461"/>
    </source>
</evidence>
<protein>
    <submittedName>
        <fullName evidence="2">Uncharacterized protein</fullName>
    </submittedName>
</protein>
<proteinExistence type="predicted"/>
<sequence>RSVIGGQTDEKEPPHMQKGEERYSAVVSWLEEKMSRSSKEIVLGVLLPGGLVVGHEMSPFNNGRR</sequence>
<name>A0AA35NWU6_9SAUR</name>
<dbReference type="Proteomes" id="UP001178461">
    <property type="component" value="Chromosome 2"/>
</dbReference>
<gene>
    <name evidence="2" type="ORF">PODLI_1B040730</name>
</gene>
<keyword evidence="3" id="KW-1185">Reference proteome</keyword>
<dbReference type="EMBL" id="OX395127">
    <property type="protein sequence ID" value="CAI5767186.1"/>
    <property type="molecule type" value="Genomic_DNA"/>
</dbReference>
<evidence type="ECO:0000256" key="1">
    <source>
        <dbReference type="SAM" id="MobiDB-lite"/>
    </source>
</evidence>
<feature type="compositionally biased region" description="Basic and acidic residues" evidence="1">
    <location>
        <begin position="8"/>
        <end position="20"/>
    </location>
</feature>
<feature type="region of interest" description="Disordered" evidence="1">
    <location>
        <begin position="1"/>
        <end position="20"/>
    </location>
</feature>